<dbReference type="KEGG" id="mdr:MDOR_29490"/>
<accession>A0A7I7VUX5</accession>
<dbReference type="EMBL" id="AP022605">
    <property type="protein sequence ID" value="BBZ08780.1"/>
    <property type="molecule type" value="Genomic_DNA"/>
</dbReference>
<evidence type="ECO:0000313" key="2">
    <source>
        <dbReference type="EMBL" id="BBZ08780.1"/>
    </source>
</evidence>
<evidence type="ECO:0000313" key="3">
    <source>
        <dbReference type="Proteomes" id="UP000467201"/>
    </source>
</evidence>
<name>A0A7I7VUX5_9MYCO</name>
<evidence type="ECO:0008006" key="4">
    <source>
        <dbReference type="Google" id="ProtNLM"/>
    </source>
</evidence>
<proteinExistence type="predicted"/>
<feature type="region of interest" description="Disordered" evidence="1">
    <location>
        <begin position="1"/>
        <end position="86"/>
    </location>
</feature>
<feature type="compositionally biased region" description="Basic and acidic residues" evidence="1">
    <location>
        <begin position="16"/>
        <end position="30"/>
    </location>
</feature>
<protein>
    <recommendedName>
        <fullName evidence="4">Excalibur calcium-binding domain-containing protein</fullName>
    </recommendedName>
</protein>
<dbReference type="AlphaFoldDB" id="A0A7I7VUX5"/>
<gene>
    <name evidence="2" type="ORF">MDOR_29490</name>
</gene>
<sequence length="208" mass="21843">MRENRMHGLTGGSWKRHTDQARATEMKDTRGNPGDHSGSETYRRSASPRQLSTLHGPPSSPQPPPGENSGDRETLRLANPDRGDEICDPHHGTLTLFARAGIDQFTGISVHRDGERSMWFRLSVDTLAIAAAAVAFAPLASAAPTAPLPQQPASSCDSNYSGVCVPIDSDVDCAGGSGNGPSYVSGPVTVVATDVYGLDRDGNGTGCE</sequence>
<dbReference type="Proteomes" id="UP000467201">
    <property type="component" value="Chromosome"/>
</dbReference>
<reference evidence="2 3" key="1">
    <citation type="journal article" date="2019" name="Emerg. Microbes Infect.">
        <title>Comprehensive subspecies identification of 175 nontuberculous mycobacteria species based on 7547 genomic profiles.</title>
        <authorList>
            <person name="Matsumoto Y."/>
            <person name="Kinjo T."/>
            <person name="Motooka D."/>
            <person name="Nabeya D."/>
            <person name="Jung N."/>
            <person name="Uechi K."/>
            <person name="Horii T."/>
            <person name="Iida T."/>
            <person name="Fujita J."/>
            <person name="Nakamura S."/>
        </authorList>
    </citation>
    <scope>NUCLEOTIDE SEQUENCE [LARGE SCALE GENOMIC DNA]</scope>
    <source>
        <strain evidence="2 3">JCM 12405</strain>
    </source>
</reference>
<feature type="compositionally biased region" description="Basic and acidic residues" evidence="1">
    <location>
        <begin position="69"/>
        <end position="86"/>
    </location>
</feature>
<evidence type="ECO:0000256" key="1">
    <source>
        <dbReference type="SAM" id="MobiDB-lite"/>
    </source>
</evidence>
<organism evidence="2 3">
    <name type="scientific">Mycolicibacterium doricum</name>
    <dbReference type="NCBI Taxonomy" id="126673"/>
    <lineage>
        <taxon>Bacteria</taxon>
        <taxon>Bacillati</taxon>
        <taxon>Actinomycetota</taxon>
        <taxon>Actinomycetes</taxon>
        <taxon>Mycobacteriales</taxon>
        <taxon>Mycobacteriaceae</taxon>
        <taxon>Mycolicibacterium</taxon>
    </lineage>
</organism>